<reference evidence="3" key="1">
    <citation type="journal article" date="2017" name="Plant J.">
        <title>The pomegranate (Punica granatum L.) genome and the genomics of punicalagin biosynthesis.</title>
        <authorList>
            <person name="Qin G."/>
            <person name="Xu C."/>
            <person name="Ming R."/>
            <person name="Tang H."/>
            <person name="Guyot R."/>
            <person name="Kramer E.M."/>
            <person name="Hu Y."/>
            <person name="Yi X."/>
            <person name="Qi Y."/>
            <person name="Xu X."/>
            <person name="Gao Z."/>
            <person name="Pan H."/>
            <person name="Jian J."/>
            <person name="Tian Y."/>
            <person name="Yue Z."/>
            <person name="Xu Y."/>
        </authorList>
    </citation>
    <scope>NUCLEOTIDE SEQUENCE [LARGE SCALE GENOMIC DNA]</scope>
    <source>
        <strain evidence="3">cv. Dabenzi</strain>
    </source>
</reference>
<name>A0A218XAA2_PUNGR</name>
<dbReference type="AlphaFoldDB" id="A0A218XAA2"/>
<comment type="caution">
    <text evidence="2">The sequence shown here is derived from an EMBL/GenBank/DDBJ whole genome shotgun (WGS) entry which is preliminary data.</text>
</comment>
<gene>
    <name evidence="2" type="ORF">CDL15_Pgr007654</name>
</gene>
<evidence type="ECO:0000313" key="2">
    <source>
        <dbReference type="EMBL" id="OWM81616.1"/>
    </source>
</evidence>
<accession>A0A218XAA2</accession>
<feature type="region of interest" description="Disordered" evidence="1">
    <location>
        <begin position="70"/>
        <end position="91"/>
    </location>
</feature>
<evidence type="ECO:0000256" key="1">
    <source>
        <dbReference type="SAM" id="MobiDB-lite"/>
    </source>
</evidence>
<sequence length="91" mass="9953">MQTSLHRSEPSDWLPDEGLPLERLLGGLIKRRAERLGSVEPLAAAMEEQGIGAASKRLVPILVNRAADADDLAEEDARKYQQKPHRSSPAA</sequence>
<dbReference type="Proteomes" id="UP000197138">
    <property type="component" value="Unassembled WGS sequence"/>
</dbReference>
<dbReference type="EMBL" id="MTKT01002214">
    <property type="protein sequence ID" value="OWM81616.1"/>
    <property type="molecule type" value="Genomic_DNA"/>
</dbReference>
<proteinExistence type="predicted"/>
<evidence type="ECO:0000313" key="3">
    <source>
        <dbReference type="Proteomes" id="UP000197138"/>
    </source>
</evidence>
<feature type="compositionally biased region" description="Basic residues" evidence="1">
    <location>
        <begin position="80"/>
        <end position="91"/>
    </location>
</feature>
<organism evidence="2 3">
    <name type="scientific">Punica granatum</name>
    <name type="common">Pomegranate</name>
    <dbReference type="NCBI Taxonomy" id="22663"/>
    <lineage>
        <taxon>Eukaryota</taxon>
        <taxon>Viridiplantae</taxon>
        <taxon>Streptophyta</taxon>
        <taxon>Embryophyta</taxon>
        <taxon>Tracheophyta</taxon>
        <taxon>Spermatophyta</taxon>
        <taxon>Magnoliopsida</taxon>
        <taxon>eudicotyledons</taxon>
        <taxon>Gunneridae</taxon>
        <taxon>Pentapetalae</taxon>
        <taxon>rosids</taxon>
        <taxon>malvids</taxon>
        <taxon>Myrtales</taxon>
        <taxon>Lythraceae</taxon>
        <taxon>Punica</taxon>
    </lineage>
</organism>
<protein>
    <submittedName>
        <fullName evidence="2">Uncharacterized protein</fullName>
    </submittedName>
</protein>